<gene>
    <name evidence="1" type="ORF">WG66_3274</name>
</gene>
<evidence type="ECO:0000313" key="2">
    <source>
        <dbReference type="Proteomes" id="UP000054988"/>
    </source>
</evidence>
<dbReference type="InterPro" id="IPR059179">
    <property type="entry name" value="MLKL-like_MCAfunc"/>
</dbReference>
<sequence length="386" mass="42754">MHSAITLKAILETLWQMQKKSKYHHVTELLFVKDRKDDLAQLRVLLDDAQLTFLTNSVLAIQLKMSSLRTHVTQVDSDSKNPDGGASLEELLPIEKLNNCLLLAHHYLSPTSTYVVAMSLLNAQPTETIMQSNNPLQLCGQLDILAAKSSKKKLVELVTSWVNKLISDNSAYTIDSVPYHPFYKALEEFLKDIENPSLSRGLIGAFTRLASANASKVKKAYKILQLTRPPSSKVNIALTAAEHTSMVLVAVGEEMDFGPLKVVATVVAKIIELAKTAKGNKDEALRLGEHVKGMMNELKESLNGTENLPPEESAVIGRSIQPLQALDDIAVMLQQLQKSTSNHFTEVFSAKDMKDELGQLQRKLDDAFCTFLANNNLALHIRNPFV</sequence>
<dbReference type="Gene3D" id="1.20.930.20">
    <property type="entry name" value="Adaptor protein Cbl, N-terminal domain"/>
    <property type="match status" value="1"/>
</dbReference>
<accession>A0A0W0G6F7</accession>
<dbReference type="GO" id="GO:0007166">
    <property type="term" value="P:cell surface receptor signaling pathway"/>
    <property type="evidence" value="ECO:0007669"/>
    <property type="project" value="InterPro"/>
</dbReference>
<dbReference type="EMBL" id="LATX01000987">
    <property type="protein sequence ID" value="KTB44146.1"/>
    <property type="molecule type" value="Genomic_DNA"/>
</dbReference>
<evidence type="ECO:0000313" key="1">
    <source>
        <dbReference type="EMBL" id="KTB44146.1"/>
    </source>
</evidence>
<comment type="caution">
    <text evidence="1">The sequence shown here is derived from an EMBL/GenBank/DDBJ whole genome shotgun (WGS) entry which is preliminary data.</text>
</comment>
<protein>
    <submittedName>
        <fullName evidence="1">Uncharacterized protein</fullName>
    </submittedName>
</protein>
<dbReference type="CDD" id="cd21037">
    <property type="entry name" value="MLKL_NTD"/>
    <property type="match status" value="1"/>
</dbReference>
<dbReference type="AlphaFoldDB" id="A0A0W0G6F7"/>
<organism evidence="1 2">
    <name type="scientific">Moniliophthora roreri</name>
    <name type="common">Frosty pod rot fungus</name>
    <name type="synonym">Monilia roreri</name>
    <dbReference type="NCBI Taxonomy" id="221103"/>
    <lineage>
        <taxon>Eukaryota</taxon>
        <taxon>Fungi</taxon>
        <taxon>Dikarya</taxon>
        <taxon>Basidiomycota</taxon>
        <taxon>Agaricomycotina</taxon>
        <taxon>Agaricomycetes</taxon>
        <taxon>Agaricomycetidae</taxon>
        <taxon>Agaricales</taxon>
        <taxon>Marasmiineae</taxon>
        <taxon>Marasmiaceae</taxon>
        <taxon>Moniliophthora</taxon>
    </lineage>
</organism>
<proteinExistence type="predicted"/>
<dbReference type="InterPro" id="IPR036537">
    <property type="entry name" value="Adaptor_Cbl_N_dom_sf"/>
</dbReference>
<dbReference type="Proteomes" id="UP000054988">
    <property type="component" value="Unassembled WGS sequence"/>
</dbReference>
<name>A0A0W0G6F7_MONRR</name>
<reference evidence="1 2" key="1">
    <citation type="submission" date="2015-12" db="EMBL/GenBank/DDBJ databases">
        <title>Draft genome sequence of Moniliophthora roreri, the causal agent of frosty pod rot of cacao.</title>
        <authorList>
            <person name="Aime M.C."/>
            <person name="Diaz-Valderrama J.R."/>
            <person name="Kijpornyongpan T."/>
            <person name="Phillips-Mora W."/>
        </authorList>
    </citation>
    <scope>NUCLEOTIDE SEQUENCE [LARGE SCALE GENOMIC DNA]</scope>
    <source>
        <strain evidence="1 2">MCA 2952</strain>
    </source>
</reference>